<evidence type="ECO:0000313" key="3">
    <source>
        <dbReference type="Proteomes" id="UP000054359"/>
    </source>
</evidence>
<evidence type="ECO:0000313" key="2">
    <source>
        <dbReference type="EMBL" id="KFM57677.1"/>
    </source>
</evidence>
<feature type="compositionally biased region" description="Polar residues" evidence="1">
    <location>
        <begin position="529"/>
        <end position="550"/>
    </location>
</feature>
<evidence type="ECO:0000256" key="1">
    <source>
        <dbReference type="SAM" id="MobiDB-lite"/>
    </source>
</evidence>
<keyword evidence="3" id="KW-1185">Reference proteome</keyword>
<feature type="compositionally biased region" description="Basic and acidic residues" evidence="1">
    <location>
        <begin position="74"/>
        <end position="90"/>
    </location>
</feature>
<accession>A0A087SXT8</accession>
<feature type="region of interest" description="Disordered" evidence="1">
    <location>
        <begin position="663"/>
        <end position="702"/>
    </location>
</feature>
<dbReference type="PANTHER" id="PTHR15410">
    <property type="entry name" value="HIRA-INTERACTING PROTEIN 3"/>
    <property type="match status" value="1"/>
</dbReference>
<feature type="compositionally biased region" description="Basic residues" evidence="1">
    <location>
        <begin position="480"/>
        <end position="496"/>
    </location>
</feature>
<feature type="compositionally biased region" description="Polar residues" evidence="1">
    <location>
        <begin position="353"/>
        <end position="374"/>
    </location>
</feature>
<feature type="non-terminal residue" evidence="2">
    <location>
        <position position="702"/>
    </location>
</feature>
<feature type="region of interest" description="Disordered" evidence="1">
    <location>
        <begin position="65"/>
        <end position="586"/>
    </location>
</feature>
<protein>
    <recommendedName>
        <fullName evidence="4">HIRA-interacting protein 3</fullName>
    </recommendedName>
</protein>
<feature type="compositionally biased region" description="Polar residues" evidence="1">
    <location>
        <begin position="663"/>
        <end position="677"/>
    </location>
</feature>
<name>A0A087SXT8_STEMI</name>
<feature type="compositionally biased region" description="Basic and acidic residues" evidence="1">
    <location>
        <begin position="497"/>
        <end position="513"/>
    </location>
</feature>
<dbReference type="STRING" id="407821.A0A087SXT8"/>
<reference evidence="2 3" key="1">
    <citation type="submission" date="2013-11" db="EMBL/GenBank/DDBJ databases">
        <title>Genome sequencing of Stegodyphus mimosarum.</title>
        <authorList>
            <person name="Bechsgaard J."/>
        </authorList>
    </citation>
    <scope>NUCLEOTIDE SEQUENCE [LARGE SCALE GENOMIC DNA]</scope>
</reference>
<dbReference type="InterPro" id="IPR037647">
    <property type="entry name" value="HIRIP3"/>
</dbReference>
<feature type="compositionally biased region" description="Basic and acidic residues" evidence="1">
    <location>
        <begin position="153"/>
        <end position="162"/>
    </location>
</feature>
<dbReference type="OMA" id="NEMQEFT"/>
<dbReference type="EMBL" id="KK112443">
    <property type="protein sequence ID" value="KFM57677.1"/>
    <property type="molecule type" value="Genomic_DNA"/>
</dbReference>
<dbReference type="OrthoDB" id="552755at2759"/>
<feature type="compositionally biased region" description="Basic residues" evidence="1">
    <location>
        <begin position="277"/>
        <end position="290"/>
    </location>
</feature>
<organism evidence="2 3">
    <name type="scientific">Stegodyphus mimosarum</name>
    <name type="common">African social velvet spider</name>
    <dbReference type="NCBI Taxonomy" id="407821"/>
    <lineage>
        <taxon>Eukaryota</taxon>
        <taxon>Metazoa</taxon>
        <taxon>Ecdysozoa</taxon>
        <taxon>Arthropoda</taxon>
        <taxon>Chelicerata</taxon>
        <taxon>Arachnida</taxon>
        <taxon>Araneae</taxon>
        <taxon>Araneomorphae</taxon>
        <taxon>Entelegynae</taxon>
        <taxon>Eresoidea</taxon>
        <taxon>Eresidae</taxon>
        <taxon>Stegodyphus</taxon>
    </lineage>
</organism>
<feature type="compositionally biased region" description="Basic and acidic residues" evidence="1">
    <location>
        <begin position="175"/>
        <end position="185"/>
    </location>
</feature>
<evidence type="ECO:0008006" key="4">
    <source>
        <dbReference type="Google" id="ProtNLM"/>
    </source>
</evidence>
<dbReference type="PANTHER" id="PTHR15410:SF2">
    <property type="entry name" value="HIRA-INTERACTING PROTEIN 3"/>
    <property type="match status" value="1"/>
</dbReference>
<feature type="compositionally biased region" description="Polar residues" evidence="1">
    <location>
        <begin position="304"/>
        <end position="315"/>
    </location>
</feature>
<gene>
    <name evidence="2" type="ORF">X975_15634</name>
</gene>
<feature type="compositionally biased region" description="Basic and acidic residues" evidence="1">
    <location>
        <begin position="249"/>
        <end position="261"/>
    </location>
</feature>
<dbReference type="GO" id="GO:0005634">
    <property type="term" value="C:nucleus"/>
    <property type="evidence" value="ECO:0007669"/>
    <property type="project" value="TreeGrafter"/>
</dbReference>
<proteinExistence type="predicted"/>
<dbReference type="AlphaFoldDB" id="A0A087SXT8"/>
<dbReference type="Proteomes" id="UP000054359">
    <property type="component" value="Unassembled WGS sequence"/>
</dbReference>
<sequence>MDDISNFLSETFKSSVDFSSITKADLRAKYMEKNGLSELNKEEKKLFSSAVNKFLVEVVIPKMNSNNAAVNQQSKDKLSDETSENEEKHSNGIIKEGVVKNEKVQEYNNDSDSDSENVQEKAVGNAYKKKSNKKIFSDTESDASEDFSLTGNEVKDVIKDTSESSESENVSLAELKSENTGHLPERSFNSLNGKNSKIMKNDVTSSESEDEPLSSLQNKSTQKMSASKKTPSNSSDKYDGSENEQSLMNDERSSSKKKDEITSSESEDEPLSSFQKKSSKKSIPNKKLKSSRSVEYDSDDSDYQPIQSSKKGSSTNKRKQSDVASSESEDEPLSSLQNKSSKKLSPSKKVQSNTSDKYNGYESGQSPVNNGCSSNKKKDEITSSESEDEPLSSLQNKSTEKSVPNKKLKSSRSVDYDSDDSDYQPVQASRKQSGTKKSKQAMIESDVSSEAADDKREVSSSENESDVDLINLKKELSLKQNKRSLPTKKTVRTKKRKSDESNEKSKTKKSKVESDDESNEESLKKHSSSENLQKNSSPAENNVSSDSSILASDDEVSSKKQTKKQKKETQKKSVKVQKMSSASEAKIEHLKKYVRTAGIHVKSYPKLFENCKSVKSKVEKLMELLQKEGLKGRPTLEKCKKLKKKIETKKEIAELDVTNILQSQGRPKRGLSSSNSRQIEKSPTPVKKFSRLQDIVDSEESD</sequence>
<feature type="compositionally biased region" description="Polar residues" evidence="1">
    <location>
        <begin position="217"/>
        <end position="235"/>
    </location>
</feature>